<name>A0A9P0AZ87_BRAAE</name>
<dbReference type="AlphaFoldDB" id="A0A9P0AZ87"/>
<feature type="region of interest" description="Disordered" evidence="1">
    <location>
        <begin position="174"/>
        <end position="199"/>
    </location>
</feature>
<sequence>MDLRNPMVFLGEPTDSISESYRLVIDEVSKFWSKAGIPVQYNARCVAKLEKLYTNYRNAQTSTNLSDVVKEFSEYLDKLFDITHGDAQHTVSNDVLKFLDDQKTVRKYHLYINKRDKDSIESIENPIFEKDDNIAVVQSIDEDEICVNYGDSTITNNRSTSDLTLPSSSKSLSEQILSGETTSTSQQSTSSTFELEGRNYEPKHERGRINILTEAVVATLDSCRISYRNSVRVISSIATALGVDTTDLILNKTSFNEYRSKIRQDAAEKMKKRFGDIDVGPAVIHWDGKLIPDRLSCEKVDRVPIIVRSTTTEKILNVPALPDGKGLTQAEAIFTAIGRLGNY</sequence>
<evidence type="ECO:0000313" key="3">
    <source>
        <dbReference type="Proteomes" id="UP001154078"/>
    </source>
</evidence>
<organism evidence="2 3">
    <name type="scientific">Brassicogethes aeneus</name>
    <name type="common">Rape pollen beetle</name>
    <name type="synonym">Meligethes aeneus</name>
    <dbReference type="NCBI Taxonomy" id="1431903"/>
    <lineage>
        <taxon>Eukaryota</taxon>
        <taxon>Metazoa</taxon>
        <taxon>Ecdysozoa</taxon>
        <taxon>Arthropoda</taxon>
        <taxon>Hexapoda</taxon>
        <taxon>Insecta</taxon>
        <taxon>Pterygota</taxon>
        <taxon>Neoptera</taxon>
        <taxon>Endopterygota</taxon>
        <taxon>Coleoptera</taxon>
        <taxon>Polyphaga</taxon>
        <taxon>Cucujiformia</taxon>
        <taxon>Nitidulidae</taxon>
        <taxon>Meligethinae</taxon>
        <taxon>Brassicogethes</taxon>
    </lineage>
</organism>
<reference evidence="2" key="1">
    <citation type="submission" date="2021-12" db="EMBL/GenBank/DDBJ databases">
        <authorList>
            <person name="King R."/>
        </authorList>
    </citation>
    <scope>NUCLEOTIDE SEQUENCE</scope>
</reference>
<gene>
    <name evidence="2" type="ORF">MELIAE_LOCUS3828</name>
</gene>
<evidence type="ECO:0000256" key="1">
    <source>
        <dbReference type="SAM" id="MobiDB-lite"/>
    </source>
</evidence>
<proteinExistence type="predicted"/>
<protein>
    <submittedName>
        <fullName evidence="2">Uncharacterized protein</fullName>
    </submittedName>
</protein>
<dbReference type="OrthoDB" id="6621836at2759"/>
<dbReference type="Proteomes" id="UP001154078">
    <property type="component" value="Chromosome 2"/>
</dbReference>
<dbReference type="EMBL" id="OV121133">
    <property type="protein sequence ID" value="CAH0551158.1"/>
    <property type="molecule type" value="Genomic_DNA"/>
</dbReference>
<feature type="compositionally biased region" description="Low complexity" evidence="1">
    <location>
        <begin position="174"/>
        <end position="192"/>
    </location>
</feature>
<keyword evidence="3" id="KW-1185">Reference proteome</keyword>
<evidence type="ECO:0000313" key="2">
    <source>
        <dbReference type="EMBL" id="CAH0551158.1"/>
    </source>
</evidence>
<accession>A0A9P0AZ87</accession>